<evidence type="ECO:0000313" key="3">
    <source>
        <dbReference type="Proteomes" id="UP000499080"/>
    </source>
</evidence>
<feature type="region of interest" description="Disordered" evidence="1">
    <location>
        <begin position="1"/>
        <end position="74"/>
    </location>
</feature>
<organism evidence="2 3">
    <name type="scientific">Araneus ventricosus</name>
    <name type="common">Orbweaver spider</name>
    <name type="synonym">Epeira ventricosa</name>
    <dbReference type="NCBI Taxonomy" id="182803"/>
    <lineage>
        <taxon>Eukaryota</taxon>
        <taxon>Metazoa</taxon>
        <taxon>Ecdysozoa</taxon>
        <taxon>Arthropoda</taxon>
        <taxon>Chelicerata</taxon>
        <taxon>Arachnida</taxon>
        <taxon>Araneae</taxon>
        <taxon>Araneomorphae</taxon>
        <taxon>Entelegynae</taxon>
        <taxon>Araneoidea</taxon>
        <taxon>Araneidae</taxon>
        <taxon>Araneus</taxon>
    </lineage>
</organism>
<keyword evidence="3" id="KW-1185">Reference proteome</keyword>
<feature type="compositionally biased region" description="Acidic residues" evidence="1">
    <location>
        <begin position="35"/>
        <end position="63"/>
    </location>
</feature>
<dbReference type="EMBL" id="BGPR01009088">
    <property type="protein sequence ID" value="GBN37915.1"/>
    <property type="molecule type" value="Genomic_DNA"/>
</dbReference>
<protein>
    <submittedName>
        <fullName evidence="2">Uncharacterized protein</fullName>
    </submittedName>
</protein>
<feature type="compositionally biased region" description="Basic and acidic residues" evidence="1">
    <location>
        <begin position="17"/>
        <end position="29"/>
    </location>
</feature>
<name>A0A4Y2NEP8_ARAVE</name>
<evidence type="ECO:0000256" key="1">
    <source>
        <dbReference type="SAM" id="MobiDB-lite"/>
    </source>
</evidence>
<dbReference type="Proteomes" id="UP000499080">
    <property type="component" value="Unassembled WGS sequence"/>
</dbReference>
<comment type="caution">
    <text evidence="2">The sequence shown here is derived from an EMBL/GenBank/DDBJ whole genome shotgun (WGS) entry which is preliminary data.</text>
</comment>
<sequence>MSRTVKFIENPLPCTREGAKELPNQEKTTKQPIELELEHEDNQTVEEGETDGTEVNPCEDDESNSQKQKEKQKEYLLRDSLSLQIRKELKERKAGMMSYRWKILMKRKNGSGRQKKK</sequence>
<proteinExistence type="predicted"/>
<dbReference type="AlphaFoldDB" id="A0A4Y2NEP8"/>
<reference evidence="2 3" key="1">
    <citation type="journal article" date="2019" name="Sci. Rep.">
        <title>Orb-weaving spider Araneus ventricosus genome elucidates the spidroin gene catalogue.</title>
        <authorList>
            <person name="Kono N."/>
            <person name="Nakamura H."/>
            <person name="Ohtoshi R."/>
            <person name="Moran D.A.P."/>
            <person name="Shinohara A."/>
            <person name="Yoshida Y."/>
            <person name="Fujiwara M."/>
            <person name="Mori M."/>
            <person name="Tomita M."/>
            <person name="Arakawa K."/>
        </authorList>
    </citation>
    <scope>NUCLEOTIDE SEQUENCE [LARGE SCALE GENOMIC DNA]</scope>
</reference>
<gene>
    <name evidence="2" type="ORF">AVEN_125703_1</name>
</gene>
<evidence type="ECO:0000313" key="2">
    <source>
        <dbReference type="EMBL" id="GBN37915.1"/>
    </source>
</evidence>
<accession>A0A4Y2NEP8</accession>